<evidence type="ECO:0000313" key="1">
    <source>
        <dbReference type="EMBL" id="MDA7414775.1"/>
    </source>
</evidence>
<dbReference type="AlphaFoldDB" id="A0AAE3N3B2"/>
<dbReference type="InterPro" id="IPR009045">
    <property type="entry name" value="Zn_M74/Hedgehog-like"/>
</dbReference>
<dbReference type="Proteomes" id="UP001212602">
    <property type="component" value="Unassembled WGS sequence"/>
</dbReference>
<proteinExistence type="predicted"/>
<dbReference type="EMBL" id="JAQIPB010000001">
    <property type="protein sequence ID" value="MDA7414775.1"/>
    <property type="molecule type" value="Genomic_DNA"/>
</dbReference>
<organism evidence="1 2">
    <name type="scientific">Xenophilus arseniciresistens</name>
    <dbReference type="NCBI Taxonomy" id="1283306"/>
    <lineage>
        <taxon>Bacteria</taxon>
        <taxon>Pseudomonadati</taxon>
        <taxon>Pseudomonadota</taxon>
        <taxon>Betaproteobacteria</taxon>
        <taxon>Burkholderiales</taxon>
        <taxon>Comamonadaceae</taxon>
        <taxon>Xenophilus</taxon>
    </lineage>
</organism>
<comment type="caution">
    <text evidence="1">The sequence shown here is derived from an EMBL/GenBank/DDBJ whole genome shotgun (WGS) entry which is preliminary data.</text>
</comment>
<sequence length="182" mass="19774">MPTPSGLSWVSRFPTSTSLDDLVDPFRSSARNFIRVLRAAGVTVAISATLRPAQRAYLMHYAFRIANERMDPASVPAMAGVNIDWVHRRVNGEADLAKSRSAAAAMVTGYDIVFRPALASNHTRGLAIDMTIRGYARKQLPDASGTMKTIQTASDLHQLGASYGVHKLLSDPPPLVEQRALT</sequence>
<dbReference type="SUPFAM" id="SSF55166">
    <property type="entry name" value="Hedgehog/DD-peptidase"/>
    <property type="match status" value="1"/>
</dbReference>
<dbReference type="RefSeq" id="WP_271426057.1">
    <property type="nucleotide sequence ID" value="NZ_JAQIPB010000001.1"/>
</dbReference>
<name>A0AAE3N3B2_9BURK</name>
<reference evidence="1" key="1">
    <citation type="submission" date="2023-01" db="EMBL/GenBank/DDBJ databases">
        <title>Xenophilus mangrovi sp. nov., isolated from soil of Mangrove nature reserve.</title>
        <authorList>
            <person name="Xu S."/>
            <person name="Liu Z."/>
            <person name="Xu Y."/>
        </authorList>
    </citation>
    <scope>NUCLEOTIDE SEQUENCE</scope>
    <source>
        <strain evidence="1">YW8</strain>
    </source>
</reference>
<evidence type="ECO:0000313" key="2">
    <source>
        <dbReference type="Proteomes" id="UP001212602"/>
    </source>
</evidence>
<gene>
    <name evidence="1" type="ORF">PGB34_00230</name>
</gene>
<accession>A0AAE3N3B2</accession>
<keyword evidence="2" id="KW-1185">Reference proteome</keyword>
<protein>
    <submittedName>
        <fullName evidence="1">Uncharacterized protein</fullName>
    </submittedName>
</protein>